<dbReference type="InterPro" id="IPR050590">
    <property type="entry name" value="Exosome_comp_Rrp42_subfam"/>
</dbReference>
<dbReference type="AlphaFoldDB" id="A0A1Q3C4M8"/>
<evidence type="ECO:0000256" key="8">
    <source>
        <dbReference type="ARBA" id="ARBA00023242"/>
    </source>
</evidence>
<dbReference type="GO" id="GO:0016075">
    <property type="term" value="P:rRNA catabolic process"/>
    <property type="evidence" value="ECO:0007669"/>
    <property type="project" value="TreeGrafter"/>
</dbReference>
<organism evidence="12 13">
    <name type="scientific">Cephalotus follicularis</name>
    <name type="common">Albany pitcher plant</name>
    <dbReference type="NCBI Taxonomy" id="3775"/>
    <lineage>
        <taxon>Eukaryota</taxon>
        <taxon>Viridiplantae</taxon>
        <taxon>Streptophyta</taxon>
        <taxon>Embryophyta</taxon>
        <taxon>Tracheophyta</taxon>
        <taxon>Spermatophyta</taxon>
        <taxon>Magnoliopsida</taxon>
        <taxon>eudicotyledons</taxon>
        <taxon>Gunneridae</taxon>
        <taxon>Pentapetalae</taxon>
        <taxon>rosids</taxon>
        <taxon>fabids</taxon>
        <taxon>Oxalidales</taxon>
        <taxon>Cephalotaceae</taxon>
        <taxon>Cephalotus</taxon>
    </lineage>
</organism>
<keyword evidence="13" id="KW-1185">Reference proteome</keyword>
<dbReference type="GO" id="GO:0071038">
    <property type="term" value="P:TRAMP-dependent tRNA surveillance pathway"/>
    <property type="evidence" value="ECO:0007669"/>
    <property type="project" value="TreeGrafter"/>
</dbReference>
<dbReference type="GO" id="GO:0034476">
    <property type="term" value="P:U5 snRNA 3'-end processing"/>
    <property type="evidence" value="ECO:0007669"/>
    <property type="project" value="TreeGrafter"/>
</dbReference>
<dbReference type="PANTHER" id="PTHR11097">
    <property type="entry name" value="EXOSOME COMPLEX EXONUCLEASE RIBOSOMAL RNA PROCESSING PROTEIN"/>
    <property type="match status" value="1"/>
</dbReference>
<keyword evidence="4" id="KW-0963">Cytoplasm</keyword>
<dbReference type="GO" id="GO:0071035">
    <property type="term" value="P:nuclear polyadenylation-dependent rRNA catabolic process"/>
    <property type="evidence" value="ECO:0007669"/>
    <property type="project" value="TreeGrafter"/>
</dbReference>
<accession>A0A1Q3C4M8</accession>
<dbReference type="GO" id="GO:0035925">
    <property type="term" value="F:mRNA 3'-UTR AU-rich region binding"/>
    <property type="evidence" value="ECO:0007669"/>
    <property type="project" value="TreeGrafter"/>
</dbReference>
<evidence type="ECO:0000313" key="13">
    <source>
        <dbReference type="Proteomes" id="UP000187406"/>
    </source>
</evidence>
<name>A0A1Q3C4M8_CEPFO</name>
<evidence type="ECO:0000256" key="7">
    <source>
        <dbReference type="ARBA" id="ARBA00022884"/>
    </source>
</evidence>
<feature type="domain" description="Exoribonuclease phosphorolytic" evidence="10">
    <location>
        <begin position="46"/>
        <end position="180"/>
    </location>
</feature>
<sequence length="342" mass="36381">MGLPNASGDLSSEVDVDAFRRLFPLRFHERHLAESIRPDARPLGRARDTTIALGAVASADGSALAKIGSTTMLAAIKMEVMTPSMEAPDEGCIAIDFHMPPICSPIVRPGRPAEAAPVVSKQLADTVLSSGMINLKELSLVSGKAAWMAYLDIYCLDADGALFDAALLAAVAAFSHLQIPVVSLNDDGKIVVVAEEHGGGKLVKDPVNKEKRKLALSSIPFSLTCILHKNYILADPTAEEETVMETLVTVVLNSSSQLVSLYKPGGPVLAYTSAVQGCVALTRQRVKELQEILGEGISVNSGCEGGSLVTSIREQLIAFVLKSKYDIAVICCMLCSEVYELL</sequence>
<dbReference type="CDD" id="cd11369">
    <property type="entry name" value="RNase_PH_RRP43"/>
    <property type="match status" value="1"/>
</dbReference>
<keyword evidence="8" id="KW-0539">Nucleus</keyword>
<evidence type="ECO:0000256" key="9">
    <source>
        <dbReference type="ARBA" id="ARBA00030617"/>
    </source>
</evidence>
<evidence type="ECO:0000256" key="1">
    <source>
        <dbReference type="ARBA" id="ARBA00004496"/>
    </source>
</evidence>
<evidence type="ECO:0000259" key="10">
    <source>
        <dbReference type="Pfam" id="PF01138"/>
    </source>
</evidence>
<dbReference type="Pfam" id="PF01138">
    <property type="entry name" value="RNase_PH"/>
    <property type="match status" value="1"/>
</dbReference>
<dbReference type="GO" id="GO:0071028">
    <property type="term" value="P:nuclear mRNA surveillance"/>
    <property type="evidence" value="ECO:0007669"/>
    <property type="project" value="TreeGrafter"/>
</dbReference>
<evidence type="ECO:0000313" key="12">
    <source>
        <dbReference type="EMBL" id="GAV75207.1"/>
    </source>
</evidence>
<dbReference type="GO" id="GO:0000467">
    <property type="term" value="P:exonucleolytic trimming to generate mature 3'-end of 5.8S rRNA from tricistronic rRNA transcript (SSU-rRNA, 5.8S rRNA, LSU-rRNA)"/>
    <property type="evidence" value="ECO:0007669"/>
    <property type="project" value="TreeGrafter"/>
</dbReference>
<dbReference type="InterPro" id="IPR020568">
    <property type="entry name" value="Ribosomal_Su5_D2-typ_SF"/>
</dbReference>
<evidence type="ECO:0000256" key="4">
    <source>
        <dbReference type="ARBA" id="ARBA00022490"/>
    </source>
</evidence>
<dbReference type="InterPro" id="IPR027408">
    <property type="entry name" value="PNPase/RNase_PH_dom_sf"/>
</dbReference>
<dbReference type="FunCoup" id="A0A1Q3C4M8">
    <property type="interactions" value="2457"/>
</dbReference>
<keyword evidence="5" id="KW-0698">rRNA processing</keyword>
<evidence type="ECO:0000259" key="11">
    <source>
        <dbReference type="Pfam" id="PF03725"/>
    </source>
</evidence>
<keyword evidence="6" id="KW-0271">Exosome</keyword>
<dbReference type="InterPro" id="IPR015847">
    <property type="entry name" value="ExoRNase_PH_dom2"/>
</dbReference>
<dbReference type="GO" id="GO:0005730">
    <property type="term" value="C:nucleolus"/>
    <property type="evidence" value="ECO:0007669"/>
    <property type="project" value="UniProtKB-SubCell"/>
</dbReference>
<dbReference type="Proteomes" id="UP000187406">
    <property type="component" value="Unassembled WGS sequence"/>
</dbReference>
<dbReference type="InParanoid" id="A0A1Q3C4M8"/>
<evidence type="ECO:0000256" key="2">
    <source>
        <dbReference type="ARBA" id="ARBA00004604"/>
    </source>
</evidence>
<dbReference type="SUPFAM" id="SSF55666">
    <property type="entry name" value="Ribonuclease PH domain 2-like"/>
    <property type="match status" value="1"/>
</dbReference>
<dbReference type="SUPFAM" id="SSF54211">
    <property type="entry name" value="Ribosomal protein S5 domain 2-like"/>
    <property type="match status" value="1"/>
</dbReference>
<protein>
    <recommendedName>
        <fullName evidence="9">Ribosomal RNA-processing protein 43</fullName>
    </recommendedName>
</protein>
<evidence type="ECO:0000256" key="3">
    <source>
        <dbReference type="ARBA" id="ARBA00006678"/>
    </source>
</evidence>
<evidence type="ECO:0000256" key="5">
    <source>
        <dbReference type="ARBA" id="ARBA00022552"/>
    </source>
</evidence>
<gene>
    <name evidence="12" type="ORF">CFOL_v3_18686</name>
</gene>
<comment type="subcellular location">
    <subcellularLocation>
        <location evidence="1">Cytoplasm</location>
    </subcellularLocation>
    <subcellularLocation>
        <location evidence="2">Nucleus</location>
        <location evidence="2">Nucleolus</location>
    </subcellularLocation>
</comment>
<dbReference type="OrthoDB" id="45882at2759"/>
<dbReference type="STRING" id="3775.A0A1Q3C4M8"/>
<dbReference type="GO" id="GO:0000177">
    <property type="term" value="C:cytoplasmic exosome (RNase complex)"/>
    <property type="evidence" value="ECO:0007669"/>
    <property type="project" value="TreeGrafter"/>
</dbReference>
<dbReference type="InterPro" id="IPR033196">
    <property type="entry name" value="Rrp43"/>
</dbReference>
<dbReference type="InterPro" id="IPR036345">
    <property type="entry name" value="ExoRNase_PH_dom2_sf"/>
</dbReference>
<comment type="similarity">
    <text evidence="3">Belongs to the RNase PH family.</text>
</comment>
<reference evidence="13" key="1">
    <citation type="submission" date="2016-04" db="EMBL/GenBank/DDBJ databases">
        <title>Cephalotus genome sequencing.</title>
        <authorList>
            <person name="Fukushima K."/>
            <person name="Hasebe M."/>
            <person name="Fang X."/>
        </authorList>
    </citation>
    <scope>NUCLEOTIDE SEQUENCE [LARGE SCALE GENOMIC DNA]</scope>
    <source>
        <strain evidence="13">cv. St1</strain>
    </source>
</reference>
<dbReference type="GO" id="GO:0000176">
    <property type="term" value="C:nuclear exosome (RNase complex)"/>
    <property type="evidence" value="ECO:0007669"/>
    <property type="project" value="TreeGrafter"/>
</dbReference>
<dbReference type="Gene3D" id="3.30.230.70">
    <property type="entry name" value="GHMP Kinase, N-terminal domain"/>
    <property type="match status" value="1"/>
</dbReference>
<dbReference type="FunFam" id="3.30.230.70:FF:000018">
    <property type="entry name" value="Exosome complex exonuclease RRP43"/>
    <property type="match status" value="1"/>
</dbReference>
<dbReference type="InterPro" id="IPR001247">
    <property type="entry name" value="ExoRNase_PH_dom1"/>
</dbReference>
<dbReference type="GO" id="GO:0034475">
    <property type="term" value="P:U4 snRNA 3'-end processing"/>
    <property type="evidence" value="ECO:0007669"/>
    <property type="project" value="TreeGrafter"/>
</dbReference>
<keyword evidence="7" id="KW-0694">RNA-binding</keyword>
<evidence type="ECO:0000256" key="6">
    <source>
        <dbReference type="ARBA" id="ARBA00022835"/>
    </source>
</evidence>
<proteinExistence type="inferred from homology"/>
<feature type="domain" description="Exoribonuclease phosphorolytic" evidence="11">
    <location>
        <begin position="219"/>
        <end position="267"/>
    </location>
</feature>
<dbReference type="PANTHER" id="PTHR11097:SF9">
    <property type="entry name" value="EXOSOME COMPLEX COMPONENT RRP43"/>
    <property type="match status" value="1"/>
</dbReference>
<comment type="caution">
    <text evidence="12">The sequence shown here is derived from an EMBL/GenBank/DDBJ whole genome shotgun (WGS) entry which is preliminary data.</text>
</comment>
<dbReference type="Pfam" id="PF03725">
    <property type="entry name" value="RNase_PH_C"/>
    <property type="match status" value="1"/>
</dbReference>
<dbReference type="GO" id="GO:0034473">
    <property type="term" value="P:U1 snRNA 3'-end processing"/>
    <property type="evidence" value="ECO:0007669"/>
    <property type="project" value="TreeGrafter"/>
</dbReference>
<dbReference type="EMBL" id="BDDD01001328">
    <property type="protein sequence ID" value="GAV75207.1"/>
    <property type="molecule type" value="Genomic_DNA"/>
</dbReference>